<feature type="transmembrane region" description="Helical" evidence="1">
    <location>
        <begin position="27"/>
        <end position="47"/>
    </location>
</feature>
<dbReference type="PANTHER" id="PTHR14969:SF13">
    <property type="entry name" value="AT30094P"/>
    <property type="match status" value="1"/>
</dbReference>
<feature type="transmembrane region" description="Helical" evidence="1">
    <location>
        <begin position="134"/>
        <end position="153"/>
    </location>
</feature>
<evidence type="ECO:0000313" key="3">
    <source>
        <dbReference type="EMBL" id="OAD45117.1"/>
    </source>
</evidence>
<dbReference type="SUPFAM" id="SSF48317">
    <property type="entry name" value="Acid phosphatase/Vanadium-dependent haloperoxidase"/>
    <property type="match status" value="1"/>
</dbReference>
<name>A0A176TB58_9FLAO</name>
<dbReference type="Proteomes" id="UP000076923">
    <property type="component" value="Unassembled WGS sequence"/>
</dbReference>
<feature type="transmembrane region" description="Helical" evidence="1">
    <location>
        <begin position="59"/>
        <end position="78"/>
    </location>
</feature>
<dbReference type="Gene3D" id="1.20.144.10">
    <property type="entry name" value="Phosphatidic acid phosphatase type 2/haloperoxidase"/>
    <property type="match status" value="1"/>
</dbReference>
<dbReference type="EMBL" id="LVWE01000032">
    <property type="protein sequence ID" value="OAD45117.1"/>
    <property type="molecule type" value="Genomic_DNA"/>
</dbReference>
<keyword evidence="1" id="KW-0812">Transmembrane</keyword>
<organism evidence="3 4">
    <name type="scientific">Polaribacter atrinae</name>
    <dbReference type="NCBI Taxonomy" id="1333662"/>
    <lineage>
        <taxon>Bacteria</taxon>
        <taxon>Pseudomonadati</taxon>
        <taxon>Bacteroidota</taxon>
        <taxon>Flavobacteriia</taxon>
        <taxon>Flavobacteriales</taxon>
        <taxon>Flavobacteriaceae</taxon>
    </lineage>
</organism>
<keyword evidence="1" id="KW-0472">Membrane</keyword>
<dbReference type="RefSeq" id="WP_068449748.1">
    <property type="nucleotide sequence ID" value="NZ_CANKUV010000006.1"/>
</dbReference>
<dbReference type="InterPro" id="IPR036938">
    <property type="entry name" value="PAP2/HPO_sf"/>
</dbReference>
<feature type="transmembrane region" description="Helical" evidence="1">
    <location>
        <begin position="106"/>
        <end position="127"/>
    </location>
</feature>
<keyword evidence="4" id="KW-1185">Reference proteome</keyword>
<evidence type="ECO:0000256" key="1">
    <source>
        <dbReference type="SAM" id="Phobius"/>
    </source>
</evidence>
<comment type="caution">
    <text evidence="3">The sequence shown here is derived from an EMBL/GenBank/DDBJ whole genome shotgun (WGS) entry which is preliminary data.</text>
</comment>
<evidence type="ECO:0000259" key="2">
    <source>
        <dbReference type="SMART" id="SM00014"/>
    </source>
</evidence>
<feature type="transmembrane region" description="Helical" evidence="1">
    <location>
        <begin position="159"/>
        <end position="177"/>
    </location>
</feature>
<gene>
    <name evidence="3" type="ORF">LPB303_09275</name>
</gene>
<proteinExistence type="predicted"/>
<dbReference type="AlphaFoldDB" id="A0A176TB58"/>
<sequence length="188" mass="22026">MLDTIIPLDKDLLIFLNSLGSEQWDPLWLVITNQLYWSPLFILIFYLTIRAFGWKRGGFMILSMILLVGFSDQFTNLIKNSVQRLRPNNDPEIKHLLRTLITPQSYSFTSGHASTSTFFSVFVVLLLKDKYKYIYFVLFWPLVFAYSRLYLGVHFPLDIIVGVIVGVTLANIYYFFFKKVDKKLFPNK</sequence>
<dbReference type="SMART" id="SM00014">
    <property type="entry name" value="acidPPc"/>
    <property type="match status" value="1"/>
</dbReference>
<dbReference type="OrthoDB" id="9789113at2"/>
<dbReference type="Pfam" id="PF01569">
    <property type="entry name" value="PAP2"/>
    <property type="match status" value="1"/>
</dbReference>
<evidence type="ECO:0000313" key="4">
    <source>
        <dbReference type="Proteomes" id="UP000076923"/>
    </source>
</evidence>
<feature type="domain" description="Phosphatidic acid phosphatase type 2/haloperoxidase" evidence="2">
    <location>
        <begin position="61"/>
        <end position="174"/>
    </location>
</feature>
<keyword evidence="1" id="KW-1133">Transmembrane helix</keyword>
<dbReference type="GO" id="GO:0042392">
    <property type="term" value="F:sphingosine-1-phosphate phosphatase activity"/>
    <property type="evidence" value="ECO:0007669"/>
    <property type="project" value="TreeGrafter"/>
</dbReference>
<dbReference type="PANTHER" id="PTHR14969">
    <property type="entry name" value="SPHINGOSINE-1-PHOSPHATE PHOSPHOHYDROLASE"/>
    <property type="match status" value="1"/>
</dbReference>
<dbReference type="STRING" id="1333662.LPB303_09275"/>
<protein>
    <submittedName>
        <fullName evidence="3">Phosphoesterase</fullName>
    </submittedName>
</protein>
<reference evidence="3 4" key="1">
    <citation type="submission" date="2016-02" db="EMBL/GenBank/DDBJ databases">
        <title>Draft genome sequence of Polaribacter atrinae KACC17473.</title>
        <authorList>
            <person name="Shin S.-K."/>
            <person name="Yi H."/>
        </authorList>
    </citation>
    <scope>NUCLEOTIDE SEQUENCE [LARGE SCALE GENOMIC DNA]</scope>
    <source>
        <strain evidence="3 4">KACC 17473</strain>
    </source>
</reference>
<accession>A0A176TB58</accession>
<dbReference type="InterPro" id="IPR000326">
    <property type="entry name" value="PAP2/HPO"/>
</dbReference>